<evidence type="ECO:0000256" key="1">
    <source>
        <dbReference type="SAM" id="Phobius"/>
    </source>
</evidence>
<evidence type="ECO:0000313" key="2">
    <source>
        <dbReference type="EMBL" id="KRZ03746.1"/>
    </source>
</evidence>
<proteinExistence type="predicted"/>
<dbReference type="EMBL" id="JYDP01000183">
    <property type="protein sequence ID" value="KRZ03746.1"/>
    <property type="molecule type" value="Genomic_DNA"/>
</dbReference>
<comment type="caution">
    <text evidence="2">The sequence shown here is derived from an EMBL/GenBank/DDBJ whole genome shotgun (WGS) entry which is preliminary data.</text>
</comment>
<reference evidence="2 3" key="1">
    <citation type="submission" date="2015-01" db="EMBL/GenBank/DDBJ databases">
        <title>Evolution of Trichinella species and genotypes.</title>
        <authorList>
            <person name="Korhonen P.K."/>
            <person name="Edoardo P."/>
            <person name="Giuseppe L.R."/>
            <person name="Gasser R.B."/>
        </authorList>
    </citation>
    <scope>NUCLEOTIDE SEQUENCE [LARGE SCALE GENOMIC DNA]</scope>
    <source>
        <strain evidence="2">ISS1029</strain>
    </source>
</reference>
<sequence>MHLVVITTFLHSNTKAIKLYIHFFVYFVIHFFMNGKNDCIERIYSDLLLKFLNGNGEMYCSVILKMQDVIRRNKKIFFIQLIKALFLTHIMHIYFAQFVLCSLVKLYRCSPASFRIISVLFLNDFRIEFGTFNWRSSFVQDNLYLTIFIFYACKVRELLAGGHSVVKRFLFIVVRVLSALNDGPPSVRPSVCPSAGQQQQHISCSIFTQSIHSWQTAAQMVGIQLELKGDDDGTRAAGKINFTLVSLASSVLYLNV</sequence>
<feature type="transmembrane region" description="Helical" evidence="1">
    <location>
        <begin position="16"/>
        <end position="33"/>
    </location>
</feature>
<gene>
    <name evidence="2" type="ORF">T11_4098</name>
</gene>
<organism evidence="2 3">
    <name type="scientific">Trichinella zimbabwensis</name>
    <dbReference type="NCBI Taxonomy" id="268475"/>
    <lineage>
        <taxon>Eukaryota</taxon>
        <taxon>Metazoa</taxon>
        <taxon>Ecdysozoa</taxon>
        <taxon>Nematoda</taxon>
        <taxon>Enoplea</taxon>
        <taxon>Dorylaimia</taxon>
        <taxon>Trichinellida</taxon>
        <taxon>Trichinellidae</taxon>
        <taxon>Trichinella</taxon>
    </lineage>
</organism>
<name>A0A0V1GZK5_9BILA</name>
<evidence type="ECO:0000313" key="3">
    <source>
        <dbReference type="Proteomes" id="UP000055024"/>
    </source>
</evidence>
<protein>
    <submittedName>
        <fullName evidence="2">Uncharacterized protein</fullName>
    </submittedName>
</protein>
<keyword evidence="1" id="KW-0472">Membrane</keyword>
<accession>A0A0V1GZK5</accession>
<dbReference type="Proteomes" id="UP000055024">
    <property type="component" value="Unassembled WGS sequence"/>
</dbReference>
<dbReference type="OrthoDB" id="10654828at2759"/>
<keyword evidence="1" id="KW-1133">Transmembrane helix</keyword>
<dbReference type="AlphaFoldDB" id="A0A0V1GZK5"/>
<keyword evidence="1" id="KW-0812">Transmembrane</keyword>
<feature type="transmembrane region" description="Helical" evidence="1">
    <location>
        <begin position="76"/>
        <end position="100"/>
    </location>
</feature>
<keyword evidence="3" id="KW-1185">Reference proteome</keyword>